<proteinExistence type="predicted"/>
<gene>
    <name evidence="2" type="ORF">ENX16_02920</name>
</gene>
<dbReference type="NCBIfam" id="TIGR04183">
    <property type="entry name" value="Por_Secre_tail"/>
    <property type="match status" value="1"/>
</dbReference>
<dbReference type="InterPro" id="IPR025965">
    <property type="entry name" value="FlgD/Vpr_Ig-like"/>
</dbReference>
<dbReference type="EMBL" id="DTMZ01000068">
    <property type="protein sequence ID" value="HGD13016.1"/>
    <property type="molecule type" value="Genomic_DNA"/>
</dbReference>
<dbReference type="Gene3D" id="2.60.40.4070">
    <property type="match status" value="1"/>
</dbReference>
<dbReference type="Pfam" id="PF13860">
    <property type="entry name" value="FlgD_ig"/>
    <property type="match status" value="1"/>
</dbReference>
<evidence type="ECO:0000313" key="2">
    <source>
        <dbReference type="EMBL" id="HGD13016.1"/>
    </source>
</evidence>
<organism evidence="2">
    <name type="scientific">candidate division WOR-3 bacterium</name>
    <dbReference type="NCBI Taxonomy" id="2052148"/>
    <lineage>
        <taxon>Bacteria</taxon>
        <taxon>Bacteria division WOR-3</taxon>
    </lineage>
</organism>
<accession>A0A7V3PT33</accession>
<reference evidence="2" key="1">
    <citation type="journal article" date="2020" name="mSystems">
        <title>Genome- and Community-Level Interaction Insights into Carbon Utilization and Element Cycling Functions of Hydrothermarchaeota in Hydrothermal Sediment.</title>
        <authorList>
            <person name="Zhou Z."/>
            <person name="Liu Y."/>
            <person name="Xu W."/>
            <person name="Pan J."/>
            <person name="Luo Z.H."/>
            <person name="Li M."/>
        </authorList>
    </citation>
    <scope>NUCLEOTIDE SEQUENCE [LARGE SCALE GENOMIC DNA]</scope>
    <source>
        <strain evidence="2">SpSt-914</strain>
    </source>
</reference>
<dbReference type="InterPro" id="IPR026444">
    <property type="entry name" value="Secre_tail"/>
</dbReference>
<feature type="domain" description="FlgD/Vpr Ig-like" evidence="1">
    <location>
        <begin position="116"/>
        <end position="181"/>
    </location>
</feature>
<sequence>MMESSLLTVVGDVISPPVRSGTGYNLTIKNGTPAIAIRVQDNTGIPVNWIELGRRLRITGIVGQYDYTEPYNTGYQLLPRFRDDFKDTTAAFPPVEQLTVDSIFPNPFSPWDNQVLTIMLNSPRTGYRLTVEIYDLKGRRVRELLRDAPGGYYDVKWDGTDDRLNPLPAGIYLLNIKAVTGTGTTQTWTRPVALAVKLR</sequence>
<dbReference type="AlphaFoldDB" id="A0A7V3PT33"/>
<evidence type="ECO:0000259" key="1">
    <source>
        <dbReference type="Pfam" id="PF13860"/>
    </source>
</evidence>
<protein>
    <submittedName>
        <fullName evidence="2">T9SS type A sorting domain-containing protein</fullName>
    </submittedName>
</protein>
<name>A0A7V3PT33_UNCW3</name>
<comment type="caution">
    <text evidence="2">The sequence shown here is derived from an EMBL/GenBank/DDBJ whole genome shotgun (WGS) entry which is preliminary data.</text>
</comment>